<protein>
    <recommendedName>
        <fullName evidence="1">CRISPR system ring nuclease SSO1393-like domain-containing protein</fullName>
    </recommendedName>
</protein>
<sequence length="324" mass="37248">MSQASDLLSLRDIACRPFIPYQELYNRLFTICLRLNYSCSVLFLVTSLSCVANVSPVSTSLLSNFWIDEGKEFAFRYDDLSEWPRLPLNNIRNTHHDGSTCRAIEDKNFINVLADYGLRFREKSYTEVHDVLSIQIVFTHDPKYVALYPLYTRTYNTRVTVHAPTKVFSLYGFSKVPPIELKGISSINEFYRGLIEVLDKVSNTIGSHKNKCRVYTNTTPGFKAETFFITLISLLIGVNIIYIHESLSQPILSLRVPLLIERKELKQLLEILEKIKIHINALTSAIGYDKYTECRDCGLIVMENHEYVILDPVKIFINTVTKQV</sequence>
<evidence type="ECO:0000313" key="2">
    <source>
        <dbReference type="EMBL" id="HFQ78433.1"/>
    </source>
</evidence>
<dbReference type="AlphaFoldDB" id="A0A832EV60"/>
<proteinExistence type="predicted"/>
<evidence type="ECO:0000259" key="1">
    <source>
        <dbReference type="Pfam" id="PF09651"/>
    </source>
</evidence>
<reference evidence="2" key="1">
    <citation type="journal article" date="2020" name="mSystems">
        <title>Genome- and Community-Level Interaction Insights into Carbon Utilization and Element Cycling Functions of Hydrothermarchaeota in Hydrothermal Sediment.</title>
        <authorList>
            <person name="Zhou Z."/>
            <person name="Liu Y."/>
            <person name="Xu W."/>
            <person name="Pan J."/>
            <person name="Luo Z.H."/>
            <person name="Li M."/>
        </authorList>
    </citation>
    <scope>NUCLEOTIDE SEQUENCE</scope>
    <source>
        <strain evidence="2">SpSt-629</strain>
    </source>
</reference>
<gene>
    <name evidence="2" type="ORF">ENT99_01850</name>
</gene>
<dbReference type="InterPro" id="IPR013442">
    <property type="entry name" value="SSO1393-like"/>
</dbReference>
<dbReference type="Gene3D" id="1.10.196.30">
    <property type="match status" value="1"/>
</dbReference>
<comment type="caution">
    <text evidence="2">The sequence shown here is derived from an EMBL/GenBank/DDBJ whole genome shotgun (WGS) entry which is preliminary data.</text>
</comment>
<organism evidence="2">
    <name type="scientific">Ignisphaera aggregans</name>
    <dbReference type="NCBI Taxonomy" id="334771"/>
    <lineage>
        <taxon>Archaea</taxon>
        <taxon>Thermoproteota</taxon>
        <taxon>Thermoprotei</taxon>
        <taxon>Desulfurococcales</taxon>
        <taxon>Desulfurococcaceae</taxon>
        <taxon>Ignisphaera</taxon>
    </lineage>
</organism>
<dbReference type="EMBL" id="DTAU01000042">
    <property type="protein sequence ID" value="HFQ78433.1"/>
    <property type="molecule type" value="Genomic_DNA"/>
</dbReference>
<accession>A0A832EV60</accession>
<feature type="domain" description="CRISPR system ring nuclease SSO1393-like" evidence="1">
    <location>
        <begin position="148"/>
        <end position="251"/>
    </location>
</feature>
<dbReference type="Pfam" id="PF09651">
    <property type="entry name" value="Cas_APE2256"/>
    <property type="match status" value="1"/>
</dbReference>
<name>A0A832EV60_9CREN</name>
<dbReference type="Gene3D" id="3.40.50.10770">
    <property type="entry name" value="Hypothetical protein VC1899 like domain (Restriction endonuclease-like)"/>
    <property type="match status" value="1"/>
</dbReference>